<dbReference type="Pfam" id="PF14397">
    <property type="entry name" value="ATPgrasp_ST"/>
    <property type="match status" value="1"/>
</dbReference>
<comment type="caution">
    <text evidence="2">The sequence shown here is derived from an EMBL/GenBank/DDBJ whole genome shotgun (WGS) entry which is preliminary data.</text>
</comment>
<dbReference type="Proteomes" id="UP000761264">
    <property type="component" value="Unassembled WGS sequence"/>
</dbReference>
<dbReference type="AlphaFoldDB" id="A0A967C2T0"/>
<feature type="domain" description="Alpha-L-glutamate ligase-related protein ATP-grasp" evidence="1">
    <location>
        <begin position="105"/>
        <end position="363"/>
    </location>
</feature>
<evidence type="ECO:0000313" key="2">
    <source>
        <dbReference type="EMBL" id="NIA67329.1"/>
    </source>
</evidence>
<sequence length="381" mass="42400">MASDTSLINENDLISKSYAESVSGGDSLASQLRAAQLRSGRNPMSMVMEHWKLRRKIGRLTLQEYLLYNLYDDSLYDQAEKERFLSEGVHWPITNRCSDLSWRATTEDKWLSYQILHQFGIAVPKTLAIIDSSGRSFGPDRRLENADQLSGFLRDLNTFPIFAKPNNSLGSFGAFVIQAFDNGVVHLDGGRRSTPQDLLDGMVAGNCYLLQEMIENHADIRKYAGAVATLRTMNLVENGKVTTPFTLFKIPVGNNIADNFWRKGNLLANVDRENGKILRVLRGKGPAVEEFNAHPATGQPLVGTYLPYWQELRQLNEDCARLFAPVRYQSLDIAFTDAGPVVVEINSGGSFLLPQLASGRGFLTDEVHAFFAACGWQSAKA</sequence>
<dbReference type="RefSeq" id="WP_167220732.1">
    <property type="nucleotide sequence ID" value="NZ_JAAQPH010000001.1"/>
</dbReference>
<accession>A0A967C2T0</accession>
<dbReference type="SUPFAM" id="SSF56059">
    <property type="entry name" value="Glutathione synthetase ATP-binding domain-like"/>
    <property type="match status" value="1"/>
</dbReference>
<protein>
    <recommendedName>
        <fullName evidence="1">Alpha-L-glutamate ligase-related protein ATP-grasp domain-containing protein</fullName>
    </recommendedName>
</protein>
<evidence type="ECO:0000259" key="1">
    <source>
        <dbReference type="Pfam" id="PF14397"/>
    </source>
</evidence>
<proteinExistence type="predicted"/>
<name>A0A967C2T0_9PROT</name>
<gene>
    <name evidence="2" type="ORF">HBA54_01850</name>
</gene>
<reference evidence="2" key="1">
    <citation type="submission" date="2020-03" db="EMBL/GenBank/DDBJ databases">
        <title>Genome of Pelagibius litoralis DSM 21314T.</title>
        <authorList>
            <person name="Wang G."/>
        </authorList>
    </citation>
    <scope>NUCLEOTIDE SEQUENCE</scope>
    <source>
        <strain evidence="2">DSM 21314</strain>
    </source>
</reference>
<dbReference type="InterPro" id="IPR039523">
    <property type="entry name" value="RimK-rel_E_lig_ATP-grasp"/>
</dbReference>
<keyword evidence="3" id="KW-1185">Reference proteome</keyword>
<dbReference type="EMBL" id="JAAQPH010000001">
    <property type="protein sequence ID" value="NIA67329.1"/>
    <property type="molecule type" value="Genomic_DNA"/>
</dbReference>
<evidence type="ECO:0000313" key="3">
    <source>
        <dbReference type="Proteomes" id="UP000761264"/>
    </source>
</evidence>
<organism evidence="2 3">
    <name type="scientific">Pelagibius litoralis</name>
    <dbReference type="NCBI Taxonomy" id="374515"/>
    <lineage>
        <taxon>Bacteria</taxon>
        <taxon>Pseudomonadati</taxon>
        <taxon>Pseudomonadota</taxon>
        <taxon>Alphaproteobacteria</taxon>
        <taxon>Rhodospirillales</taxon>
        <taxon>Rhodovibrionaceae</taxon>
        <taxon>Pelagibius</taxon>
    </lineage>
</organism>